<comment type="caution">
    <text evidence="3">The sequence shown here is derived from an EMBL/GenBank/DDBJ whole genome shotgun (WGS) entry which is preliminary data.</text>
</comment>
<gene>
    <name evidence="3" type="ORF">NZD88_15555</name>
</gene>
<name>A0ABT2IKA9_9FLAO</name>
<evidence type="ECO:0000313" key="3">
    <source>
        <dbReference type="EMBL" id="MCT2408962.1"/>
    </source>
</evidence>
<dbReference type="Proteomes" id="UP001142057">
    <property type="component" value="Unassembled WGS sequence"/>
</dbReference>
<organism evidence="3 4">
    <name type="scientific">Chryseobacterium pyrolae</name>
    <dbReference type="NCBI Taxonomy" id="2987481"/>
    <lineage>
        <taxon>Bacteria</taxon>
        <taxon>Pseudomonadati</taxon>
        <taxon>Bacteroidota</taxon>
        <taxon>Flavobacteriia</taxon>
        <taxon>Flavobacteriales</taxon>
        <taxon>Weeksellaceae</taxon>
        <taxon>Chryseobacterium group</taxon>
        <taxon>Chryseobacterium</taxon>
    </lineage>
</organism>
<sequence length="631" mass="71610">MMKILILGALSTASLYFAQNYPVSAIPENLKKNASVVIRKETTAIEINKIDEIVYKKSSVITILNKDAFGYSIPRIAYGKGNHVSAVKVVIYDEKGAKVKSYSKSDFTDIAANPQGTFYSDNRMLVLPYDYSSFPYTVEFSYEMDDENTVFIPDYTPFYEYNVSLQESSFSIINKSGINLRTKTYESPFGYAVVNTKTEDGNRLYSFQNVAAIDTKDLAPSPQKILPKVSFSLDQFNLVGKKGSITSWQDFGKWYYDNLLNPVSVSTPQIKAEVASLNLSGTTEEKVKKIYQYMQGKTRYIFVALGIGGWQPMLPDEVQKKGYGDCKGLTNYMRTLLTEAGIKSNYAIINSNSSPISFDKDFPKMAGNHVILVVPTEKGNIWLENTSQEIAFNHLSFSTTDRNVLAVKPDGIEIMQTPSYSPEENKGVQDINIQINTDKTVSGKAKFSYKGNQYDFNLIYLMLPEKDKVEYMKKRFSTLGIENLDIKSITNNKEKAIIDLDIDFKASNYSKMLGDGYIFRAVPIYNDVFYQEEENRVLPFESKLSYQDESNIAYQLPANYFIEEIPKDVSLSSEFGSYSISFIKQDDKLLVKRNVKINKGLYSKEKYNEYVSFRKKILNSDNSKILISKKS</sequence>
<dbReference type="EMBL" id="JANZQH010000007">
    <property type="protein sequence ID" value="MCT2408962.1"/>
    <property type="molecule type" value="Genomic_DNA"/>
</dbReference>
<evidence type="ECO:0000256" key="1">
    <source>
        <dbReference type="SAM" id="SignalP"/>
    </source>
</evidence>
<evidence type="ECO:0000259" key="2">
    <source>
        <dbReference type="Pfam" id="PF12969"/>
    </source>
</evidence>
<feature type="domain" description="DUF3857" evidence="2">
    <location>
        <begin position="55"/>
        <end position="208"/>
    </location>
</feature>
<proteinExistence type="predicted"/>
<dbReference type="Gene3D" id="2.60.40.3140">
    <property type="match status" value="1"/>
</dbReference>
<dbReference type="RefSeq" id="WP_259830334.1">
    <property type="nucleotide sequence ID" value="NZ_JANZQH010000007.1"/>
</dbReference>
<accession>A0ABT2IKA9</accession>
<dbReference type="Pfam" id="PF12969">
    <property type="entry name" value="DUF3857"/>
    <property type="match status" value="1"/>
</dbReference>
<dbReference type="InterPro" id="IPR024618">
    <property type="entry name" value="DUF3857"/>
</dbReference>
<protein>
    <submittedName>
        <fullName evidence="3">DUF3857 domain-containing protein</fullName>
    </submittedName>
</protein>
<keyword evidence="4" id="KW-1185">Reference proteome</keyword>
<dbReference type="Gene3D" id="3.10.620.30">
    <property type="match status" value="1"/>
</dbReference>
<feature type="chain" id="PRO_5045996089" evidence="1">
    <location>
        <begin position="19"/>
        <end position="631"/>
    </location>
</feature>
<evidence type="ECO:0000313" key="4">
    <source>
        <dbReference type="Proteomes" id="UP001142057"/>
    </source>
</evidence>
<dbReference type="Gene3D" id="2.60.120.1130">
    <property type="match status" value="1"/>
</dbReference>
<keyword evidence="1" id="KW-0732">Signal</keyword>
<feature type="signal peptide" evidence="1">
    <location>
        <begin position="1"/>
        <end position="18"/>
    </location>
</feature>
<reference evidence="3" key="1">
    <citation type="submission" date="2022-08" db="EMBL/GenBank/DDBJ databases">
        <title>Chryseobacterium antibioticum,isolated from the rhizosphere soil of Pyrola in Tibet.</title>
        <authorList>
            <person name="Kan Y."/>
        </authorList>
    </citation>
    <scope>NUCLEOTIDE SEQUENCE</scope>
    <source>
        <strain evidence="3">Pc2-12</strain>
    </source>
</reference>